<dbReference type="Proteomes" id="UP000197068">
    <property type="component" value="Unassembled WGS sequence"/>
</dbReference>
<comment type="caution">
    <text evidence="1">The sequence shown here is derived from an EMBL/GenBank/DDBJ whole genome shotgun (WGS) entry which is preliminary data.</text>
</comment>
<keyword evidence="2" id="KW-1185">Reference proteome</keyword>
<protein>
    <submittedName>
        <fullName evidence="1">Integrase</fullName>
    </submittedName>
</protein>
<dbReference type="EMBL" id="BDQM01000063">
    <property type="protein sequence ID" value="GAW97964.1"/>
    <property type="molecule type" value="Genomic_DNA"/>
</dbReference>
<name>A0ABQ0N079_9GAMM</name>
<gene>
    <name evidence="1" type="ORF">MTCD1_03619</name>
</gene>
<evidence type="ECO:0000313" key="1">
    <source>
        <dbReference type="EMBL" id="GAW97964.1"/>
    </source>
</evidence>
<organism evidence="1 2">
    <name type="scientific">Colwellia marinimaniae</name>
    <dbReference type="NCBI Taxonomy" id="1513592"/>
    <lineage>
        <taxon>Bacteria</taxon>
        <taxon>Pseudomonadati</taxon>
        <taxon>Pseudomonadota</taxon>
        <taxon>Gammaproteobacteria</taxon>
        <taxon>Alteromonadales</taxon>
        <taxon>Colwelliaceae</taxon>
        <taxon>Colwellia</taxon>
    </lineage>
</organism>
<accession>A0ABQ0N079</accession>
<proteinExistence type="predicted"/>
<evidence type="ECO:0000313" key="2">
    <source>
        <dbReference type="Proteomes" id="UP000197068"/>
    </source>
</evidence>
<sequence>MASVTIDKRQKANGDFSYRCTIRVKKNGVIIHRESKTFSKKELAKTWGKIRKEAVELNSITAQDKVISIGELLDLFINDVYLWAATGRTKQYVVKMLRDYPIADVLSNQLKSSDL</sequence>
<reference evidence="1 2" key="1">
    <citation type="submission" date="2017-06" db="EMBL/GenBank/DDBJ databases">
        <title>Whole Genome Sequences of Colwellia marinimaniae MTCD1.</title>
        <authorList>
            <person name="Kusumoto H."/>
            <person name="Inoue M."/>
            <person name="Tanikawa K."/>
            <person name="Maeji H."/>
            <person name="Cameron J.H."/>
            <person name="Bartlett D.H."/>
        </authorList>
    </citation>
    <scope>NUCLEOTIDE SEQUENCE [LARGE SCALE GENOMIC DNA]</scope>
    <source>
        <strain evidence="1 2">MTCD1</strain>
    </source>
</reference>